<evidence type="ECO:0000256" key="3">
    <source>
        <dbReference type="ARBA" id="ARBA00022701"/>
    </source>
</evidence>
<keyword evidence="2" id="KW-0963">Cytoplasm</keyword>
<comment type="subcellular location">
    <subcellularLocation>
        <location evidence="1">Cytoplasm</location>
        <location evidence="1">Cytoskeleton</location>
        <location evidence="1">Spindle</location>
    </subcellularLocation>
</comment>
<feature type="coiled-coil region" evidence="7">
    <location>
        <begin position="340"/>
        <end position="378"/>
    </location>
</feature>
<dbReference type="OrthoDB" id="2130750at2759"/>
<feature type="domain" description="CAP-Gly" evidence="9">
    <location>
        <begin position="34"/>
        <end position="84"/>
    </location>
</feature>
<dbReference type="PANTHER" id="PTHR18916:SF6">
    <property type="entry name" value="DYNACTIN SUBUNIT 1"/>
    <property type="match status" value="1"/>
</dbReference>
<dbReference type="PANTHER" id="PTHR18916">
    <property type="entry name" value="DYNACTIN 1-RELATED MICROTUBULE-BINDING"/>
    <property type="match status" value="1"/>
</dbReference>
<dbReference type="EMBL" id="CP049013">
    <property type="protein sequence ID" value="QID88262.1"/>
    <property type="molecule type" value="Genomic_DNA"/>
</dbReference>
<keyword evidence="6" id="KW-0206">Cytoskeleton</keyword>
<gene>
    <name evidence="10" type="ORF">GRS66_010972</name>
</gene>
<reference evidence="10 11" key="1">
    <citation type="journal article" date="2019" name="BMC Genomics">
        <title>Chromosome level assembly and comparative genome analysis confirm lager-brewing yeasts originated from a single hybridization.</title>
        <authorList>
            <person name="Salazar A.N."/>
            <person name="Gorter de Vries A.R."/>
            <person name="van den Broek M."/>
            <person name="Brouwers N."/>
            <person name="de la Torre Cortes P."/>
            <person name="Kuijpers N.G.A."/>
            <person name="Daran J.G."/>
            <person name="Abeel T."/>
        </authorList>
    </citation>
    <scope>NUCLEOTIDE SEQUENCE [LARGE SCALE GENOMIC DNA]</scope>
    <source>
        <strain evidence="10 11">CBS 1483</strain>
    </source>
</reference>
<evidence type="ECO:0000313" key="10">
    <source>
        <dbReference type="EMBL" id="QID88262.1"/>
    </source>
</evidence>
<dbReference type="GO" id="GO:0005819">
    <property type="term" value="C:spindle"/>
    <property type="evidence" value="ECO:0007669"/>
    <property type="project" value="UniProtKB-SubCell"/>
</dbReference>
<evidence type="ECO:0000256" key="7">
    <source>
        <dbReference type="SAM" id="Coils"/>
    </source>
</evidence>
<proteinExistence type="predicted"/>
<feature type="coiled-coil region" evidence="7">
    <location>
        <begin position="219"/>
        <end position="304"/>
    </location>
</feature>
<evidence type="ECO:0000256" key="4">
    <source>
        <dbReference type="ARBA" id="ARBA00023017"/>
    </source>
</evidence>
<dbReference type="GO" id="GO:0005874">
    <property type="term" value="C:microtubule"/>
    <property type="evidence" value="ECO:0007669"/>
    <property type="project" value="UniProtKB-KW"/>
</dbReference>
<keyword evidence="5 7" id="KW-0175">Coiled coil</keyword>
<keyword evidence="3" id="KW-0493">Microtubule</keyword>
<keyword evidence="4" id="KW-0243">Dynein</keyword>
<evidence type="ECO:0000256" key="5">
    <source>
        <dbReference type="ARBA" id="ARBA00023054"/>
    </source>
</evidence>
<sequence length="876" mass="100818">MHNARVQDNVHEQEICLQDWVWVNEMKGQVKFIGETKFAKGIWYGIELVKPLGKNDGSVKGIRYFFMDEAKNALNGAYYGLFCKREALQLYNLTYNANGMLRDDGTLQETIKELQTERELLISKLKEGESGKKKMAEYKAAIKRLSMSETDLLSKIYKLDRLVEALKFENNDMKIRLENFNKILDPPNEAVVPNANESALWERNRILQGMLEQTKMSYNENMKVQEELLEENTQLLEENAVLSKKISDLSSKLQQSNNMISDLTLQVEAQSKSSNIVERLTNDNVLLTSNLKALNVQLEELRTREKLDENLRITYVELEQELTLQLISMQSALEKKQNFADQCTEENERLNAMLKSSESQATHKFQSLELKVNTLQEELYQNKLLKSLYKMYEPFTQQNMWALSSQLQYLAEVIDGENIRSSPIENIEAYTILTVLSYISYALYTHSLENAIKNLGTITQSFKVNNVQLSMWQSEFLQREFSPKQEIISSINSFLKENKFLDNDVTLILKTLHSIFEIITPKLLAVLKDSTNSNEDDGLSLISSLYEASFSVTANIDTFLEKNEASGENKTLLLSPACDLTLSSILSTYFSNPVFLNQDFERLRACAIEELTTFFSRTEDLLENKIVFTEHVSQSSADAEDTNDSTEEKSPNSLVSGRLDAENIYLKEELLQKENLLTELKTKIEVISGRDSERKNLERIITGLQKELNDKNEENRCHSEMLSELKDENTNLRSCLKNMELDLYQVEGNNNLNRMCLDREKVDRMNLVSEIMGLRETIKRQLKDTKPATIDLSWLEESPSLKNEGRSKGDIHRGLNIYRIEMADSVNNSRVLDLNSGHSLKGDELSYEIDCSYIAYLKHKRKNIRLKLQNIVTKKE</sequence>
<dbReference type="AlphaFoldDB" id="A0A6C1EG42"/>
<evidence type="ECO:0000256" key="8">
    <source>
        <dbReference type="SAM" id="MobiDB-lite"/>
    </source>
</evidence>
<accession>A0A6C1EG42</accession>
<dbReference type="PROSITE" id="PS00845">
    <property type="entry name" value="CAP_GLY_1"/>
    <property type="match status" value="1"/>
</dbReference>
<feature type="coiled-coil region" evidence="7">
    <location>
        <begin position="694"/>
        <end position="742"/>
    </location>
</feature>
<evidence type="ECO:0000256" key="6">
    <source>
        <dbReference type="ARBA" id="ARBA00023212"/>
    </source>
</evidence>
<dbReference type="Gene3D" id="2.30.30.190">
    <property type="entry name" value="CAP Gly-rich-like domain"/>
    <property type="match status" value="1"/>
</dbReference>
<evidence type="ECO:0000259" key="9">
    <source>
        <dbReference type="PROSITE" id="PS50245"/>
    </source>
</evidence>
<dbReference type="Proteomes" id="UP000501346">
    <property type="component" value="Chromosome SeXVI"/>
</dbReference>
<dbReference type="SMART" id="SM01052">
    <property type="entry name" value="CAP_GLY"/>
    <property type="match status" value="1"/>
</dbReference>
<dbReference type="InterPro" id="IPR036859">
    <property type="entry name" value="CAP-Gly_dom_sf"/>
</dbReference>
<evidence type="ECO:0000256" key="2">
    <source>
        <dbReference type="ARBA" id="ARBA00022490"/>
    </source>
</evidence>
<dbReference type="Pfam" id="PF01302">
    <property type="entry name" value="CAP_GLY"/>
    <property type="match status" value="1"/>
</dbReference>
<dbReference type="GO" id="GO:0051286">
    <property type="term" value="C:cell tip"/>
    <property type="evidence" value="ECO:0007669"/>
    <property type="project" value="TreeGrafter"/>
</dbReference>
<dbReference type="PROSITE" id="PS50245">
    <property type="entry name" value="CAP_GLY_2"/>
    <property type="match status" value="1"/>
</dbReference>
<dbReference type="SUPFAM" id="SSF74924">
    <property type="entry name" value="Cap-Gly domain"/>
    <property type="match status" value="1"/>
</dbReference>
<dbReference type="GO" id="GO:0030286">
    <property type="term" value="C:dynein complex"/>
    <property type="evidence" value="ECO:0007669"/>
    <property type="project" value="UniProtKB-KW"/>
</dbReference>
<evidence type="ECO:0000313" key="11">
    <source>
        <dbReference type="Proteomes" id="UP000501346"/>
    </source>
</evidence>
<dbReference type="InterPro" id="IPR000938">
    <property type="entry name" value="CAP-Gly_domain"/>
</dbReference>
<keyword evidence="11" id="KW-1185">Reference proteome</keyword>
<dbReference type="GO" id="GO:0000132">
    <property type="term" value="P:establishment of mitotic spindle orientation"/>
    <property type="evidence" value="ECO:0007669"/>
    <property type="project" value="TreeGrafter"/>
</dbReference>
<feature type="region of interest" description="Disordered" evidence="8">
    <location>
        <begin position="633"/>
        <end position="654"/>
    </location>
</feature>
<evidence type="ECO:0000256" key="1">
    <source>
        <dbReference type="ARBA" id="ARBA00004186"/>
    </source>
</evidence>
<dbReference type="GO" id="GO:0000743">
    <property type="term" value="P:nuclear migration involved in conjugation with cellular fusion"/>
    <property type="evidence" value="ECO:0007669"/>
    <property type="project" value="TreeGrafter"/>
</dbReference>
<protein>
    <recommendedName>
        <fullName evidence="9">CAP-Gly domain-containing protein</fullName>
    </recommendedName>
</protein>
<name>A0A6C1EG42_SACPS</name>
<organism evidence="10 11">
    <name type="scientific">Saccharomyces pastorianus</name>
    <name type="common">Lager yeast</name>
    <name type="synonym">Saccharomyces cerevisiae x Saccharomyces eubayanus</name>
    <dbReference type="NCBI Taxonomy" id="27292"/>
    <lineage>
        <taxon>Eukaryota</taxon>
        <taxon>Fungi</taxon>
        <taxon>Dikarya</taxon>
        <taxon>Ascomycota</taxon>
        <taxon>Saccharomycotina</taxon>
        <taxon>Saccharomycetes</taxon>
        <taxon>Saccharomycetales</taxon>
        <taxon>Saccharomycetaceae</taxon>
        <taxon>Saccharomyces</taxon>
    </lineage>
</organism>
<dbReference type="GO" id="GO:0005816">
    <property type="term" value="C:spindle pole body"/>
    <property type="evidence" value="ECO:0007669"/>
    <property type="project" value="TreeGrafter"/>
</dbReference>